<dbReference type="EMBL" id="LR905459">
    <property type="protein sequence ID" value="CAD7253491.1"/>
    <property type="molecule type" value="Genomic_DNA"/>
</dbReference>
<accession>A0A7R9FSR2</accession>
<gene>
    <name evidence="2" type="ORF">DSTB1V02_LOCUS13240</name>
</gene>
<name>A0A7R9FSR2_9CRUS</name>
<sequence>MTCNVTMASTTLVTATEPWETNTSDSTVTESWETNASDTVPDSTTTEQTWTSPPKSCLLIENCIQNVTETTGILELCIESTGEVPKYQHCLWNILACTTGAIEILLTPDDFGNFPNDTLILRIGYGYKNGFPNRTDETLLAYYGSPVEENTTVIVNSSVAWVDMMTLKDTKPFRAFYTIEGDAALSEVDPKARSRDSVISVMD</sequence>
<dbReference type="Proteomes" id="UP000677054">
    <property type="component" value="Unassembled WGS sequence"/>
</dbReference>
<dbReference type="AlphaFoldDB" id="A0A7R9FSR2"/>
<protein>
    <submittedName>
        <fullName evidence="2">Uncharacterized protein</fullName>
    </submittedName>
</protein>
<evidence type="ECO:0000256" key="1">
    <source>
        <dbReference type="SAM" id="MobiDB-lite"/>
    </source>
</evidence>
<keyword evidence="3" id="KW-1185">Reference proteome</keyword>
<organism evidence="2">
    <name type="scientific">Darwinula stevensoni</name>
    <dbReference type="NCBI Taxonomy" id="69355"/>
    <lineage>
        <taxon>Eukaryota</taxon>
        <taxon>Metazoa</taxon>
        <taxon>Ecdysozoa</taxon>
        <taxon>Arthropoda</taxon>
        <taxon>Crustacea</taxon>
        <taxon>Oligostraca</taxon>
        <taxon>Ostracoda</taxon>
        <taxon>Podocopa</taxon>
        <taxon>Podocopida</taxon>
        <taxon>Darwinulocopina</taxon>
        <taxon>Darwinuloidea</taxon>
        <taxon>Darwinulidae</taxon>
        <taxon>Darwinula</taxon>
    </lineage>
</organism>
<dbReference type="EMBL" id="CAJPEV010005942">
    <property type="protein sequence ID" value="CAG0903680.1"/>
    <property type="molecule type" value="Genomic_DNA"/>
</dbReference>
<evidence type="ECO:0000313" key="3">
    <source>
        <dbReference type="Proteomes" id="UP000677054"/>
    </source>
</evidence>
<evidence type="ECO:0000313" key="2">
    <source>
        <dbReference type="EMBL" id="CAD7253491.1"/>
    </source>
</evidence>
<proteinExistence type="predicted"/>
<feature type="region of interest" description="Disordered" evidence="1">
    <location>
        <begin position="15"/>
        <end position="52"/>
    </location>
</feature>
<reference evidence="2" key="1">
    <citation type="submission" date="2020-11" db="EMBL/GenBank/DDBJ databases">
        <authorList>
            <person name="Tran Van P."/>
        </authorList>
    </citation>
    <scope>NUCLEOTIDE SEQUENCE</scope>
</reference>